<reference evidence="2 3" key="1">
    <citation type="submission" date="2015-03" db="EMBL/GenBank/DDBJ databases">
        <title>Draft genome sequence of Elstera litoralis.</title>
        <authorList>
            <person name="Rahalkar M.C."/>
            <person name="Dhakephalkar P.K."/>
            <person name="Pore S.D."/>
            <person name="Arora P."/>
            <person name="Kapse N.G."/>
            <person name="Pandit P.S."/>
        </authorList>
    </citation>
    <scope>NUCLEOTIDE SEQUENCE [LARGE SCALE GENOMIC DNA]</scope>
    <source>
        <strain evidence="2 3">Dia-1</strain>
    </source>
</reference>
<dbReference type="AlphaFoldDB" id="A0A0F3IRE6"/>
<dbReference type="NCBIfam" id="TIGR02300">
    <property type="entry name" value="FYDLN_acid"/>
    <property type="match status" value="1"/>
</dbReference>
<evidence type="ECO:0000256" key="1">
    <source>
        <dbReference type="SAM" id="MobiDB-lite"/>
    </source>
</evidence>
<dbReference type="InterPro" id="IPR012644">
    <property type="entry name" value="CHP02300_FYDLN_acid"/>
</dbReference>
<dbReference type="Proteomes" id="UP000033774">
    <property type="component" value="Unassembled WGS sequence"/>
</dbReference>
<dbReference type="Pfam" id="PF09538">
    <property type="entry name" value="FYDLN_acid"/>
    <property type="match status" value="1"/>
</dbReference>
<evidence type="ECO:0000313" key="3">
    <source>
        <dbReference type="Proteomes" id="UP000033774"/>
    </source>
</evidence>
<dbReference type="RefSeq" id="WP_045776313.1">
    <property type="nucleotide sequence ID" value="NZ_LAJY01000356.1"/>
</dbReference>
<organism evidence="2 3">
    <name type="scientific">Elstera litoralis</name>
    <dbReference type="NCBI Taxonomy" id="552518"/>
    <lineage>
        <taxon>Bacteria</taxon>
        <taxon>Pseudomonadati</taxon>
        <taxon>Pseudomonadota</taxon>
        <taxon>Alphaproteobacteria</taxon>
        <taxon>Rhodospirillales</taxon>
        <taxon>Rhodospirillaceae</taxon>
        <taxon>Elstera</taxon>
    </lineage>
</organism>
<keyword evidence="3" id="KW-1185">Reference proteome</keyword>
<feature type="region of interest" description="Disordered" evidence="1">
    <location>
        <begin position="87"/>
        <end position="124"/>
    </location>
</feature>
<gene>
    <name evidence="2" type="ORF">VZ95_13495</name>
</gene>
<dbReference type="EMBL" id="LAJY01000356">
    <property type="protein sequence ID" value="KJV09113.1"/>
    <property type="molecule type" value="Genomic_DNA"/>
</dbReference>
<sequence>MAKPEWGAKRICHSCGAPFYDMCRDPIVCPKCGTTYDPEAILKSRRSRAPLPDDKPVKAAVVAAVVDEADLADVADLPDVEADLVEEDAVADEDDDLMEDTSDLGEDEDDMAEVIENIGEDDER</sequence>
<protein>
    <recommendedName>
        <fullName evidence="4">TIGR02300 family protein</fullName>
    </recommendedName>
</protein>
<accession>A0A0F3IRE6</accession>
<proteinExistence type="predicted"/>
<dbReference type="OrthoDB" id="9815689at2"/>
<comment type="caution">
    <text evidence="2">The sequence shown here is derived from an EMBL/GenBank/DDBJ whole genome shotgun (WGS) entry which is preliminary data.</text>
</comment>
<name>A0A0F3IRE6_9PROT</name>
<evidence type="ECO:0000313" key="2">
    <source>
        <dbReference type="EMBL" id="KJV09113.1"/>
    </source>
</evidence>
<evidence type="ECO:0008006" key="4">
    <source>
        <dbReference type="Google" id="ProtNLM"/>
    </source>
</evidence>